<dbReference type="SUPFAM" id="SSF74650">
    <property type="entry name" value="Galactose mutarotase-like"/>
    <property type="match status" value="1"/>
</dbReference>
<reference evidence="1" key="1">
    <citation type="submission" date="2020-11" db="EMBL/GenBank/DDBJ databases">
        <title>Sequencing the genomes of 1000 actinobacteria strains.</title>
        <authorList>
            <person name="Klenk H.-P."/>
        </authorList>
    </citation>
    <scope>NUCLEOTIDE SEQUENCE</scope>
    <source>
        <strain evidence="1">DSM 45356</strain>
    </source>
</reference>
<dbReference type="InterPro" id="IPR014718">
    <property type="entry name" value="GH-type_carb-bd"/>
</dbReference>
<dbReference type="GO" id="GO:0030246">
    <property type="term" value="F:carbohydrate binding"/>
    <property type="evidence" value="ECO:0007669"/>
    <property type="project" value="InterPro"/>
</dbReference>
<protein>
    <submittedName>
        <fullName evidence="1">Uncharacterized protein</fullName>
    </submittedName>
</protein>
<dbReference type="RefSeq" id="WP_197001174.1">
    <property type="nucleotide sequence ID" value="NZ_BONS01000032.1"/>
</dbReference>
<comment type="caution">
    <text evidence="1">The sequence shown here is derived from an EMBL/GenBank/DDBJ whole genome shotgun (WGS) entry which is preliminary data.</text>
</comment>
<evidence type="ECO:0000313" key="2">
    <source>
        <dbReference type="Proteomes" id="UP000622552"/>
    </source>
</evidence>
<organism evidence="1 2">
    <name type="scientific">Longispora fulva</name>
    <dbReference type="NCBI Taxonomy" id="619741"/>
    <lineage>
        <taxon>Bacteria</taxon>
        <taxon>Bacillati</taxon>
        <taxon>Actinomycetota</taxon>
        <taxon>Actinomycetes</taxon>
        <taxon>Micromonosporales</taxon>
        <taxon>Micromonosporaceae</taxon>
        <taxon>Longispora</taxon>
    </lineage>
</organism>
<dbReference type="Gene3D" id="2.70.98.10">
    <property type="match status" value="1"/>
</dbReference>
<name>A0A8J7G558_9ACTN</name>
<keyword evidence="2" id="KW-1185">Reference proteome</keyword>
<dbReference type="Proteomes" id="UP000622552">
    <property type="component" value="Unassembled WGS sequence"/>
</dbReference>
<dbReference type="GO" id="GO:0003824">
    <property type="term" value="F:catalytic activity"/>
    <property type="evidence" value="ECO:0007669"/>
    <property type="project" value="InterPro"/>
</dbReference>
<dbReference type="GO" id="GO:0005975">
    <property type="term" value="P:carbohydrate metabolic process"/>
    <property type="evidence" value="ECO:0007669"/>
    <property type="project" value="InterPro"/>
</dbReference>
<dbReference type="AlphaFoldDB" id="A0A8J7G558"/>
<sequence>MRATARSPVPGRRRTPLRAALDHAHGGRWTSLRTTDREWLWHRSTTDRHLVWPGHPFVDAGGLEECVPTVRGVPDHGHAWSRPWRQTGANLWTTHCPDFVLSRSVRARSGAVVADYTLSAEPGYRFVWAAHALLDVGEDATLTAPAGAPTRVYPDAGPTPSGPWPAPDGTRLDVLGPDDATAVGAILLGCASVLVTDGPDALDMSLHCPGQPVSTALWRNLRGWPPEQPYRSIGVEPMLGGVFDLAEAGPDEAATVPASGVVSWRLTLTAHTNRKEQR</sequence>
<accession>A0A8J7G558</accession>
<dbReference type="InterPro" id="IPR011013">
    <property type="entry name" value="Gal_mutarotase_sf_dom"/>
</dbReference>
<proteinExistence type="predicted"/>
<gene>
    <name evidence="1" type="ORF">IW245_000057</name>
</gene>
<dbReference type="EMBL" id="JADOUF010000001">
    <property type="protein sequence ID" value="MBG6133863.1"/>
    <property type="molecule type" value="Genomic_DNA"/>
</dbReference>
<evidence type="ECO:0000313" key="1">
    <source>
        <dbReference type="EMBL" id="MBG6133863.1"/>
    </source>
</evidence>